<dbReference type="GO" id="GO:0005829">
    <property type="term" value="C:cytosol"/>
    <property type="evidence" value="ECO:0007669"/>
    <property type="project" value="TreeGrafter"/>
</dbReference>
<dbReference type="GO" id="GO:0005634">
    <property type="term" value="C:nucleus"/>
    <property type="evidence" value="ECO:0007669"/>
    <property type="project" value="TreeGrafter"/>
</dbReference>
<dbReference type="OrthoDB" id="1746647at2759"/>
<dbReference type="Gene3D" id="1.20.1270.10">
    <property type="match status" value="1"/>
</dbReference>
<dbReference type="SUPFAM" id="SSF100934">
    <property type="entry name" value="Heat shock protein 70kD (HSP70), C-terminal subdomain"/>
    <property type="match status" value="1"/>
</dbReference>
<gene>
    <name evidence="3" type="ORF">J5N97_001523</name>
</gene>
<name>A0A9D5BTT6_9LILI</name>
<comment type="caution">
    <text evidence="3">The sequence shown here is derived from an EMBL/GenBank/DDBJ whole genome shotgun (WGS) entry which is preliminary data.</text>
</comment>
<dbReference type="PANTHER" id="PTHR45639">
    <property type="entry name" value="HSC70CB, ISOFORM G-RELATED"/>
    <property type="match status" value="1"/>
</dbReference>
<dbReference type="InterPro" id="IPR029048">
    <property type="entry name" value="HSP70_C_sf"/>
</dbReference>
<sequence>MSAADLQKAVEKEFEMALQDRVLEETKDKKNAVDSYVYDMRNKLHESIRSSYQDQRRKHLLLSCKRLRIGCMEMQGDPIDERYKENIERGPANDQLLGSFMLIRFLKRSPEIVEHGGKK</sequence>
<organism evidence="3 4">
    <name type="scientific">Dioscorea zingiberensis</name>
    <dbReference type="NCBI Taxonomy" id="325984"/>
    <lineage>
        <taxon>Eukaryota</taxon>
        <taxon>Viridiplantae</taxon>
        <taxon>Streptophyta</taxon>
        <taxon>Embryophyta</taxon>
        <taxon>Tracheophyta</taxon>
        <taxon>Spermatophyta</taxon>
        <taxon>Magnoliopsida</taxon>
        <taxon>Liliopsida</taxon>
        <taxon>Dioscoreales</taxon>
        <taxon>Dioscoreaceae</taxon>
        <taxon>Dioscorea</taxon>
    </lineage>
</organism>
<protein>
    <submittedName>
        <fullName evidence="3">Uncharacterized protein</fullName>
    </submittedName>
</protein>
<dbReference type="GO" id="GO:0005524">
    <property type="term" value="F:ATP binding"/>
    <property type="evidence" value="ECO:0007669"/>
    <property type="project" value="UniProtKB-KW"/>
</dbReference>
<dbReference type="PANTHER" id="PTHR45639:SF4">
    <property type="entry name" value="HSC70CB, ISOFORM G"/>
    <property type="match status" value="1"/>
</dbReference>
<evidence type="ECO:0000256" key="1">
    <source>
        <dbReference type="ARBA" id="ARBA00022741"/>
    </source>
</evidence>
<accession>A0A9D5BTT6</accession>
<proteinExistence type="predicted"/>
<dbReference type="AlphaFoldDB" id="A0A9D5BTT6"/>
<evidence type="ECO:0000256" key="2">
    <source>
        <dbReference type="ARBA" id="ARBA00022840"/>
    </source>
</evidence>
<keyword evidence="1" id="KW-0547">Nucleotide-binding</keyword>
<evidence type="ECO:0000313" key="4">
    <source>
        <dbReference type="Proteomes" id="UP001085076"/>
    </source>
</evidence>
<dbReference type="GO" id="GO:0140662">
    <property type="term" value="F:ATP-dependent protein folding chaperone"/>
    <property type="evidence" value="ECO:0007669"/>
    <property type="project" value="InterPro"/>
</dbReference>
<dbReference type="EMBL" id="JAGGNH010000069">
    <property type="protein sequence ID" value="KAJ0960598.1"/>
    <property type="molecule type" value="Genomic_DNA"/>
</dbReference>
<evidence type="ECO:0000313" key="3">
    <source>
        <dbReference type="EMBL" id="KAJ0960598.1"/>
    </source>
</evidence>
<keyword evidence="2" id="KW-0067">ATP-binding</keyword>
<dbReference type="Proteomes" id="UP001085076">
    <property type="component" value="Unassembled WGS sequence"/>
</dbReference>
<keyword evidence="4" id="KW-1185">Reference proteome</keyword>
<reference evidence="3 4" key="1">
    <citation type="journal article" date="2022" name="Hortic Res">
        <title>The genome of Dioscorea zingiberensis sheds light on the biosynthesis, origin and evolution of the medicinally important diosgenin saponins.</title>
        <authorList>
            <person name="Li Y."/>
            <person name="Tan C."/>
            <person name="Li Z."/>
            <person name="Guo J."/>
            <person name="Li S."/>
            <person name="Chen X."/>
            <person name="Wang C."/>
            <person name="Dai X."/>
            <person name="Yang H."/>
            <person name="Song W."/>
            <person name="Hou L."/>
            <person name="Xu J."/>
            <person name="Tong Z."/>
            <person name="Xu A."/>
            <person name="Yuan X."/>
            <person name="Wang W."/>
            <person name="Yang Q."/>
            <person name="Chen L."/>
            <person name="Sun Z."/>
            <person name="Wang K."/>
            <person name="Pan B."/>
            <person name="Chen J."/>
            <person name="Bao Y."/>
            <person name="Liu F."/>
            <person name="Qi X."/>
            <person name="Gang D.R."/>
            <person name="Wen J."/>
            <person name="Li J."/>
        </authorList>
    </citation>
    <scope>NUCLEOTIDE SEQUENCE [LARGE SCALE GENOMIC DNA]</scope>
    <source>
        <strain evidence="3">Dzin_1.0</strain>
    </source>
</reference>
<dbReference type="InterPro" id="IPR013126">
    <property type="entry name" value="Hsp_70_fam"/>
</dbReference>